<keyword evidence="3" id="KW-1185">Reference proteome</keyword>
<protein>
    <recommendedName>
        <fullName evidence="4">Carotenoid biosynthesis protein</fullName>
    </recommendedName>
</protein>
<evidence type="ECO:0000313" key="3">
    <source>
        <dbReference type="Proteomes" id="UP000177506"/>
    </source>
</evidence>
<dbReference type="EMBL" id="MDZA01000453">
    <property type="protein sequence ID" value="OGX81154.1"/>
    <property type="molecule type" value="Genomic_DNA"/>
</dbReference>
<keyword evidence="1" id="KW-0472">Membrane</keyword>
<evidence type="ECO:0000256" key="1">
    <source>
        <dbReference type="SAM" id="Phobius"/>
    </source>
</evidence>
<dbReference type="PANTHER" id="PTHR39419:SF1">
    <property type="entry name" value="SLL0814 PROTEIN"/>
    <property type="match status" value="1"/>
</dbReference>
<reference evidence="2 3" key="1">
    <citation type="submission" date="2016-08" db="EMBL/GenBank/DDBJ databases">
        <title>Hymenobacter coccineus sp. nov., Hymenobacter lapidarius sp. nov. and Hymenobacter glacialis sp. nov., isolated from Antarctic soil.</title>
        <authorList>
            <person name="Sedlacek I."/>
            <person name="Kralova S."/>
            <person name="Kyrova K."/>
            <person name="Maslanova I."/>
            <person name="Stankova E."/>
            <person name="Vrbovska V."/>
            <person name="Nemec M."/>
            <person name="Bartak M."/>
            <person name="Svec P."/>
            <person name="Busse H.-J."/>
            <person name="Pantucek R."/>
        </authorList>
    </citation>
    <scope>NUCLEOTIDE SEQUENCE [LARGE SCALE GENOMIC DNA]</scope>
    <source>
        <strain evidence="2 3">CCM 8649</strain>
    </source>
</reference>
<organism evidence="2 3">
    <name type="scientific">Hymenobacter coccineus</name>
    <dbReference type="NCBI Taxonomy" id="1908235"/>
    <lineage>
        <taxon>Bacteria</taxon>
        <taxon>Pseudomonadati</taxon>
        <taxon>Bacteroidota</taxon>
        <taxon>Cytophagia</taxon>
        <taxon>Cytophagales</taxon>
        <taxon>Hymenobacteraceae</taxon>
        <taxon>Hymenobacter</taxon>
    </lineage>
</organism>
<accession>A0A1G1SRB7</accession>
<keyword evidence="1" id="KW-0812">Transmembrane</keyword>
<keyword evidence="1" id="KW-1133">Transmembrane helix</keyword>
<dbReference type="OrthoDB" id="9811293at2"/>
<dbReference type="PANTHER" id="PTHR39419">
    <property type="entry name" value="SLL0814 PROTEIN"/>
    <property type="match status" value="1"/>
</dbReference>
<feature type="transmembrane region" description="Helical" evidence="1">
    <location>
        <begin position="17"/>
        <end position="35"/>
    </location>
</feature>
<feature type="transmembrane region" description="Helical" evidence="1">
    <location>
        <begin position="41"/>
        <end position="60"/>
    </location>
</feature>
<feature type="transmembrane region" description="Helical" evidence="1">
    <location>
        <begin position="109"/>
        <end position="128"/>
    </location>
</feature>
<gene>
    <name evidence="2" type="ORF">BEN49_15900</name>
</gene>
<dbReference type="Proteomes" id="UP000177506">
    <property type="component" value="Unassembled WGS sequence"/>
</dbReference>
<dbReference type="AlphaFoldDB" id="A0A1G1SRB7"/>
<proteinExistence type="predicted"/>
<sequence length="222" mass="24693">MSDSFPPLAANTTRLRVAQGLVLLFHATGLVGLLFSHDPGFYLRFTPLTLLLSTGLLVAFQPERNASFWQFCLTVGLLGFAAEVIGVHTGKLFGNYAYGETLGPKWLDVPPLIGVNWVMMTYLAGVLAHRLPLGELARTLVAALLMVGFDLCVEIPAGRFDFWHWTAGVIPFRNFRDWFILACLAQMLFNRARFVKTNALAPLLYAVQLLFFFALEWLGPGK</sequence>
<comment type="caution">
    <text evidence="2">The sequence shown here is derived from an EMBL/GenBank/DDBJ whole genome shotgun (WGS) entry which is preliminary data.</text>
</comment>
<feature type="transmembrane region" description="Helical" evidence="1">
    <location>
        <begin position="67"/>
        <end position="89"/>
    </location>
</feature>
<dbReference type="Pfam" id="PF04240">
    <property type="entry name" value="Caroten_synth"/>
    <property type="match status" value="1"/>
</dbReference>
<name>A0A1G1SRB7_9BACT</name>
<feature type="transmembrane region" description="Helical" evidence="1">
    <location>
        <begin position="202"/>
        <end position="219"/>
    </location>
</feature>
<dbReference type="RefSeq" id="WP_070747529.1">
    <property type="nucleotide sequence ID" value="NZ_MDZA01000453.1"/>
</dbReference>
<evidence type="ECO:0000313" key="2">
    <source>
        <dbReference type="EMBL" id="OGX81154.1"/>
    </source>
</evidence>
<dbReference type="InterPro" id="IPR007354">
    <property type="entry name" value="CruF-like"/>
</dbReference>
<evidence type="ECO:0008006" key="4">
    <source>
        <dbReference type="Google" id="ProtNLM"/>
    </source>
</evidence>